<comment type="caution">
    <text evidence="2">The sequence shown here is derived from an EMBL/GenBank/DDBJ whole genome shotgun (WGS) entry which is preliminary data.</text>
</comment>
<dbReference type="InterPro" id="IPR005490">
    <property type="entry name" value="LD_TPept_cat_dom"/>
</dbReference>
<accession>A0A242MMA8</accession>
<dbReference type="Proteomes" id="UP000195221">
    <property type="component" value="Unassembled WGS sequence"/>
</dbReference>
<dbReference type="GO" id="GO:0016740">
    <property type="term" value="F:transferase activity"/>
    <property type="evidence" value="ECO:0007669"/>
    <property type="project" value="InterPro"/>
</dbReference>
<organism evidence="2 3">
    <name type="scientific">Caballeronia sordidicola</name>
    <name type="common">Burkholderia sordidicola</name>
    <dbReference type="NCBI Taxonomy" id="196367"/>
    <lineage>
        <taxon>Bacteria</taxon>
        <taxon>Pseudomonadati</taxon>
        <taxon>Pseudomonadota</taxon>
        <taxon>Betaproteobacteria</taxon>
        <taxon>Burkholderiales</taxon>
        <taxon>Burkholderiaceae</taxon>
        <taxon>Caballeronia</taxon>
    </lineage>
</organism>
<dbReference type="EMBL" id="NBTZ01000095">
    <property type="protein sequence ID" value="OTP72122.1"/>
    <property type="molecule type" value="Genomic_DNA"/>
</dbReference>
<gene>
    <name evidence="2" type="ORF">PAMC26577_21750</name>
</gene>
<name>A0A242MMA8_CABSO</name>
<dbReference type="CDD" id="cd16913">
    <property type="entry name" value="YkuD_like"/>
    <property type="match status" value="1"/>
</dbReference>
<dbReference type="AlphaFoldDB" id="A0A242MMA8"/>
<proteinExistence type="predicted"/>
<evidence type="ECO:0000256" key="1">
    <source>
        <dbReference type="SAM" id="MobiDB-lite"/>
    </source>
</evidence>
<feature type="region of interest" description="Disordered" evidence="1">
    <location>
        <begin position="391"/>
        <end position="412"/>
    </location>
</feature>
<evidence type="ECO:0000313" key="2">
    <source>
        <dbReference type="EMBL" id="OTP72122.1"/>
    </source>
</evidence>
<protein>
    <recommendedName>
        <fullName evidence="4">L,D-transpeptidase</fullName>
    </recommendedName>
</protein>
<evidence type="ECO:0008006" key="4">
    <source>
        <dbReference type="Google" id="ProtNLM"/>
    </source>
</evidence>
<sequence length="412" mass="45401">MPELKVKNGIVWARIGASVLAVTAVLMVAQQIDGASNGWRSSYREQSLNMRYRAVTGTHKTAATQDLYMRHNTERVLKVGAMPTPWVLRDSRVSYVGGDIYSLESDLTSVRDPPNPAMRRTSLRNPIGVDGGSDVAASEAENANVVSPNVAQSEGLDATGAFEMDKTFADEVQRRLTVPPADQLLYGSRLERALQAKSLGAIANEYVVLVDRNQNVQALFIYFRAKADDTWRMVGATPVSTGLPGTYDHFTTPLGVFEHTPRNMDFRSEGTLNEFKIRGYGARDMRIYDLGWAQGERGWGKGGMSQMRFQMHATDPDKLEPVLGIRHSKGCVRIPAALNVFFDHHGILDAAYEARVAAGESLWILKPRRDPTPWAGHYIVVIDSAQNARPAWSPLPDGKARSQFPAQGDSAD</sequence>
<reference evidence="2 3" key="1">
    <citation type="submission" date="2017-03" db="EMBL/GenBank/DDBJ databases">
        <title>Genome analysis of strain PAMC 26577.</title>
        <authorList>
            <person name="Oh H.-M."/>
            <person name="Yang J.-A."/>
        </authorList>
    </citation>
    <scope>NUCLEOTIDE SEQUENCE [LARGE SCALE GENOMIC DNA]</scope>
    <source>
        <strain evidence="2 3">PAMC 26577</strain>
    </source>
</reference>
<evidence type="ECO:0000313" key="3">
    <source>
        <dbReference type="Proteomes" id="UP000195221"/>
    </source>
</evidence>